<dbReference type="Gene3D" id="1.10.150.240">
    <property type="entry name" value="Putative phosphatase, domain 2"/>
    <property type="match status" value="1"/>
</dbReference>
<organism evidence="1 2">
    <name type="scientific">Synchytrium microbalum</name>
    <dbReference type="NCBI Taxonomy" id="1806994"/>
    <lineage>
        <taxon>Eukaryota</taxon>
        <taxon>Fungi</taxon>
        <taxon>Fungi incertae sedis</taxon>
        <taxon>Chytridiomycota</taxon>
        <taxon>Chytridiomycota incertae sedis</taxon>
        <taxon>Chytridiomycetes</taxon>
        <taxon>Synchytriales</taxon>
        <taxon>Synchytriaceae</taxon>
        <taxon>Synchytrium</taxon>
    </lineage>
</organism>
<dbReference type="PANTHER" id="PTHR47829">
    <property type="entry name" value="HYDROLASE, PUTATIVE (AFU_ORTHOLOGUE AFUA_1G12880)-RELATED"/>
    <property type="match status" value="1"/>
</dbReference>
<dbReference type="PANTHER" id="PTHR47829:SF1">
    <property type="entry name" value="HAD FAMILY PHOSPHATASE"/>
    <property type="match status" value="1"/>
</dbReference>
<keyword evidence="2" id="KW-1185">Reference proteome</keyword>
<accession>A0A507CEZ4</accession>
<dbReference type="GO" id="GO:0016791">
    <property type="term" value="F:phosphatase activity"/>
    <property type="evidence" value="ECO:0007669"/>
    <property type="project" value="UniProtKB-ARBA"/>
</dbReference>
<dbReference type="SFLD" id="SFLDS00003">
    <property type="entry name" value="Haloacid_Dehalogenase"/>
    <property type="match status" value="1"/>
</dbReference>
<dbReference type="SFLD" id="SFLDG01129">
    <property type="entry name" value="C1.5:_HAD__Beta-PGM__Phosphata"/>
    <property type="match status" value="1"/>
</dbReference>
<dbReference type="Pfam" id="PF00702">
    <property type="entry name" value="Hydrolase"/>
    <property type="match status" value="1"/>
</dbReference>
<dbReference type="InterPro" id="IPR006439">
    <property type="entry name" value="HAD-SF_hydro_IA"/>
</dbReference>
<sequence>MSQYKAVVFDIGGVVAQSPLAGIAKYEKKHGIPVKYIDANIAARNDSGGAFQRMERGELHPPKFYAIFGAELSEPGNIEVYKKYLKLKGRPIPDLPKEGYKIDGEELFHMMMGEAKNLDPLVVNAIKKLNASGKFKVAALTNNYQPAEGADKDESILSSDSHSPQAVNLRELFHEFVESSKTGMRKPNPKIYQHTCDLIGVKLEESIFLDDIGTNLKAAKKLGMATIQVNIGESRKAIQQLEKLTGLSLIDDSKL</sequence>
<gene>
    <name evidence="1" type="ORF">SmJEL517_g00668</name>
</gene>
<dbReference type="STRING" id="1806994.A0A507CEZ4"/>
<name>A0A507CEZ4_9FUNG</name>
<dbReference type="EMBL" id="QEAO01000002">
    <property type="protein sequence ID" value="TPX37759.1"/>
    <property type="molecule type" value="Genomic_DNA"/>
</dbReference>
<dbReference type="OrthoDB" id="1694274at2759"/>
<dbReference type="AlphaFoldDB" id="A0A507CEZ4"/>
<dbReference type="Proteomes" id="UP000319731">
    <property type="component" value="Unassembled WGS sequence"/>
</dbReference>
<dbReference type="SUPFAM" id="SSF56784">
    <property type="entry name" value="HAD-like"/>
    <property type="match status" value="1"/>
</dbReference>
<dbReference type="Gene3D" id="3.40.50.1000">
    <property type="entry name" value="HAD superfamily/HAD-like"/>
    <property type="match status" value="1"/>
</dbReference>
<dbReference type="InterPro" id="IPR023198">
    <property type="entry name" value="PGP-like_dom2"/>
</dbReference>
<dbReference type="InterPro" id="IPR023214">
    <property type="entry name" value="HAD_sf"/>
</dbReference>
<dbReference type="RefSeq" id="XP_031027670.1">
    <property type="nucleotide sequence ID" value="XM_031166597.1"/>
</dbReference>
<dbReference type="InterPro" id="IPR052898">
    <property type="entry name" value="ACAD10-like"/>
</dbReference>
<comment type="caution">
    <text evidence="1">The sequence shown here is derived from an EMBL/GenBank/DDBJ whole genome shotgun (WGS) entry which is preliminary data.</text>
</comment>
<proteinExistence type="predicted"/>
<dbReference type="GeneID" id="42001894"/>
<protein>
    <recommendedName>
        <fullName evidence="3">Epoxide hydrolase</fullName>
    </recommendedName>
</protein>
<dbReference type="CDD" id="cd02603">
    <property type="entry name" value="HAD_sEH-N_like"/>
    <property type="match status" value="1"/>
</dbReference>
<evidence type="ECO:0000313" key="1">
    <source>
        <dbReference type="EMBL" id="TPX37759.1"/>
    </source>
</evidence>
<evidence type="ECO:0000313" key="2">
    <source>
        <dbReference type="Proteomes" id="UP000319731"/>
    </source>
</evidence>
<reference evidence="1 2" key="1">
    <citation type="journal article" date="2019" name="Sci. Rep.">
        <title>Comparative genomics of chytrid fungi reveal insights into the obligate biotrophic and pathogenic lifestyle of Synchytrium endobioticum.</title>
        <authorList>
            <person name="van de Vossenberg B.T.L.H."/>
            <person name="Warris S."/>
            <person name="Nguyen H.D.T."/>
            <person name="van Gent-Pelzer M.P.E."/>
            <person name="Joly D.L."/>
            <person name="van de Geest H.C."/>
            <person name="Bonants P.J.M."/>
            <person name="Smith D.S."/>
            <person name="Levesque C.A."/>
            <person name="van der Lee T.A.J."/>
        </authorList>
    </citation>
    <scope>NUCLEOTIDE SEQUENCE [LARGE SCALE GENOMIC DNA]</scope>
    <source>
        <strain evidence="1 2">JEL517</strain>
    </source>
</reference>
<evidence type="ECO:0008006" key="3">
    <source>
        <dbReference type="Google" id="ProtNLM"/>
    </source>
</evidence>
<dbReference type="NCBIfam" id="TIGR01509">
    <property type="entry name" value="HAD-SF-IA-v3"/>
    <property type="match status" value="1"/>
</dbReference>
<dbReference type="InterPro" id="IPR036412">
    <property type="entry name" value="HAD-like_sf"/>
</dbReference>